<feature type="chain" id="PRO_5018138709" evidence="1">
    <location>
        <begin position="35"/>
        <end position="153"/>
    </location>
</feature>
<keyword evidence="2" id="KW-0496">Mitochondrion</keyword>
<sequence>MSINNRNRPSGMPAFSLILVAGVILAGIIDCVMADGDDFATSKIKELNQAVRGHKLNKVKTLVQSNGMDVVNGVDRDGKTPLQNALEVWNVCQTSVTRSIVRALINAGAGVGAEGRTPALYWAVDNDFRDMIDMLLHVRPGVDVNIGASTRSR</sequence>
<keyword evidence="1" id="KW-0732">Signal</keyword>
<organism evidence="2 3">
    <name type="scientific">Plasmodiophora brassicae</name>
    <name type="common">Clubroot disease agent</name>
    <dbReference type="NCBI Taxonomy" id="37360"/>
    <lineage>
        <taxon>Eukaryota</taxon>
        <taxon>Sar</taxon>
        <taxon>Rhizaria</taxon>
        <taxon>Endomyxa</taxon>
        <taxon>Phytomyxea</taxon>
        <taxon>Plasmodiophorida</taxon>
        <taxon>Plasmodiophoridae</taxon>
        <taxon>Plasmodiophora</taxon>
    </lineage>
</organism>
<name>A0A3P3YJ78_PLABS</name>
<dbReference type="Gene3D" id="1.25.40.20">
    <property type="entry name" value="Ankyrin repeat-containing domain"/>
    <property type="match status" value="1"/>
</dbReference>
<feature type="signal peptide" evidence="1">
    <location>
        <begin position="1"/>
        <end position="34"/>
    </location>
</feature>
<accession>A0A3P3YJ78</accession>
<proteinExistence type="predicted"/>
<dbReference type="InterPro" id="IPR036770">
    <property type="entry name" value="Ankyrin_rpt-contain_sf"/>
</dbReference>
<protein>
    <submittedName>
        <fullName evidence="2">Uncharacterized protein</fullName>
    </submittedName>
</protein>
<reference evidence="2 3" key="1">
    <citation type="submission" date="2018-03" db="EMBL/GenBank/DDBJ databases">
        <authorList>
            <person name="Fogelqvist J."/>
        </authorList>
    </citation>
    <scope>NUCLEOTIDE SEQUENCE [LARGE SCALE GENOMIC DNA]</scope>
</reference>
<dbReference type="SUPFAM" id="SSF48403">
    <property type="entry name" value="Ankyrin repeat"/>
    <property type="match status" value="1"/>
</dbReference>
<evidence type="ECO:0000256" key="1">
    <source>
        <dbReference type="SAM" id="SignalP"/>
    </source>
</evidence>
<geneLocation type="mitochondrion" evidence="2"/>
<gene>
    <name evidence="2" type="ORF">PLBR_LOCUS7456</name>
</gene>
<dbReference type="Pfam" id="PF12796">
    <property type="entry name" value="Ank_2"/>
    <property type="match status" value="1"/>
</dbReference>
<dbReference type="AlphaFoldDB" id="A0A3P3YJ78"/>
<evidence type="ECO:0000313" key="3">
    <source>
        <dbReference type="Proteomes" id="UP000290189"/>
    </source>
</evidence>
<dbReference type="InterPro" id="IPR002110">
    <property type="entry name" value="Ankyrin_rpt"/>
</dbReference>
<evidence type="ECO:0000313" key="2">
    <source>
        <dbReference type="EMBL" id="SPR00241.1"/>
    </source>
</evidence>
<dbReference type="Proteomes" id="UP000290189">
    <property type="component" value="Unassembled WGS sequence"/>
</dbReference>
<dbReference type="EMBL" id="OVEO01000013">
    <property type="protein sequence ID" value="SPR00241.1"/>
    <property type="molecule type" value="Genomic_DNA"/>
</dbReference>